<dbReference type="RefSeq" id="XP_001024506.1">
    <property type="nucleotide sequence ID" value="XM_001024506.2"/>
</dbReference>
<evidence type="ECO:0000256" key="2">
    <source>
        <dbReference type="SAM" id="MobiDB-lite"/>
    </source>
</evidence>
<feature type="coiled-coil region" evidence="1">
    <location>
        <begin position="220"/>
        <end position="254"/>
    </location>
</feature>
<gene>
    <name evidence="3" type="ORF">TTHERM_00299790</name>
</gene>
<organism evidence="3 4">
    <name type="scientific">Tetrahymena thermophila (strain SB210)</name>
    <dbReference type="NCBI Taxonomy" id="312017"/>
    <lineage>
        <taxon>Eukaryota</taxon>
        <taxon>Sar</taxon>
        <taxon>Alveolata</taxon>
        <taxon>Ciliophora</taxon>
        <taxon>Intramacronucleata</taxon>
        <taxon>Oligohymenophorea</taxon>
        <taxon>Hymenostomatida</taxon>
        <taxon>Tetrahymenina</taxon>
        <taxon>Tetrahymenidae</taxon>
        <taxon>Tetrahymena</taxon>
    </lineage>
</organism>
<proteinExistence type="predicted"/>
<protein>
    <submittedName>
        <fullName evidence="3">Uncharacterized protein</fullName>
    </submittedName>
</protein>
<name>I7MAB3_TETTS</name>
<feature type="region of interest" description="Disordered" evidence="2">
    <location>
        <begin position="273"/>
        <end position="303"/>
    </location>
</feature>
<dbReference type="HOGENOM" id="CLU_919734_0_0_1"/>
<dbReference type="GeneID" id="7837061"/>
<reference evidence="4" key="1">
    <citation type="journal article" date="2006" name="PLoS Biol.">
        <title>Macronuclear genome sequence of the ciliate Tetrahymena thermophila, a model eukaryote.</title>
        <authorList>
            <person name="Eisen J.A."/>
            <person name="Coyne R.S."/>
            <person name="Wu M."/>
            <person name="Wu D."/>
            <person name="Thiagarajan M."/>
            <person name="Wortman J.R."/>
            <person name="Badger J.H."/>
            <person name="Ren Q."/>
            <person name="Amedeo P."/>
            <person name="Jones K.M."/>
            <person name="Tallon L.J."/>
            <person name="Delcher A.L."/>
            <person name="Salzberg S.L."/>
            <person name="Silva J.C."/>
            <person name="Haas B.J."/>
            <person name="Majoros W.H."/>
            <person name="Farzad M."/>
            <person name="Carlton J.M."/>
            <person name="Smith R.K. Jr."/>
            <person name="Garg J."/>
            <person name="Pearlman R.E."/>
            <person name="Karrer K.M."/>
            <person name="Sun L."/>
            <person name="Manning G."/>
            <person name="Elde N.C."/>
            <person name="Turkewitz A.P."/>
            <person name="Asai D.J."/>
            <person name="Wilkes D.E."/>
            <person name="Wang Y."/>
            <person name="Cai H."/>
            <person name="Collins K."/>
            <person name="Stewart B.A."/>
            <person name="Lee S.R."/>
            <person name="Wilamowska K."/>
            <person name="Weinberg Z."/>
            <person name="Ruzzo W.L."/>
            <person name="Wloga D."/>
            <person name="Gaertig J."/>
            <person name="Frankel J."/>
            <person name="Tsao C.-C."/>
            <person name="Gorovsky M.A."/>
            <person name="Keeling P.J."/>
            <person name="Waller R.F."/>
            <person name="Patron N.J."/>
            <person name="Cherry J.M."/>
            <person name="Stover N.A."/>
            <person name="Krieger C.J."/>
            <person name="del Toro C."/>
            <person name="Ryder H.F."/>
            <person name="Williamson S.C."/>
            <person name="Barbeau R.A."/>
            <person name="Hamilton E.P."/>
            <person name="Orias E."/>
        </authorList>
    </citation>
    <scope>NUCLEOTIDE SEQUENCE [LARGE SCALE GENOMIC DNA]</scope>
    <source>
        <strain evidence="4">SB210</strain>
    </source>
</reference>
<evidence type="ECO:0000313" key="4">
    <source>
        <dbReference type="Proteomes" id="UP000009168"/>
    </source>
</evidence>
<dbReference type="KEGG" id="tet:TTHERM_00299790"/>
<keyword evidence="4" id="KW-1185">Reference proteome</keyword>
<dbReference type="AlphaFoldDB" id="I7MAB3"/>
<accession>I7MAB3</accession>
<evidence type="ECO:0000313" key="3">
    <source>
        <dbReference type="EMBL" id="EAS04261.1"/>
    </source>
</evidence>
<dbReference type="Proteomes" id="UP000009168">
    <property type="component" value="Unassembled WGS sequence"/>
</dbReference>
<sequence>MMPINFKYKKLSEKELLELSNSKYTNESPKSRYSDSLYYKRNQFQQRQQNEYDTLGSVRRVTEEAKDKCEQMKKKVKKILIEEELQQGKQKLLNDKIKFMETIKARKNKDQELLQKLKQQYYERQQQMTQSVKTLRDQLSLEIKRSKENLLQSKKQDQEEIMKQRKENEQMIKQFSGTVIEKKKEQINRVKNDKEISYQTKCKFFEQKKLNWQRINQEKRREYQTEQTWILEEINELEKEEQKALSRYNSLQQSRLEKQSFLSTFMGAKKSFQQEGFSSRNSIENSPIRTIHDSGEKQKFVNA</sequence>
<feature type="coiled-coil region" evidence="1">
    <location>
        <begin position="62"/>
        <end position="174"/>
    </location>
</feature>
<feature type="compositionally biased region" description="Polar residues" evidence="2">
    <location>
        <begin position="273"/>
        <end position="288"/>
    </location>
</feature>
<keyword evidence="1" id="KW-0175">Coiled coil</keyword>
<dbReference type="OMA" id="QDHYHSK"/>
<feature type="compositionally biased region" description="Basic and acidic residues" evidence="2">
    <location>
        <begin position="290"/>
        <end position="303"/>
    </location>
</feature>
<evidence type="ECO:0000256" key="1">
    <source>
        <dbReference type="SAM" id="Coils"/>
    </source>
</evidence>
<dbReference type="EMBL" id="GG662449">
    <property type="protein sequence ID" value="EAS04261.1"/>
    <property type="molecule type" value="Genomic_DNA"/>
</dbReference>
<dbReference type="InParanoid" id="I7MAB3"/>